<dbReference type="OrthoDB" id="5111283at2"/>
<evidence type="ECO:0000259" key="3">
    <source>
        <dbReference type="PROSITE" id="PS50006"/>
    </source>
</evidence>
<keyword evidence="2" id="KW-0812">Transmembrane</keyword>
<keyword evidence="1" id="KW-0597">Phosphoprotein</keyword>
<sequence length="315" mass="32411">MGSAVVFTATCGRCGAWSDAGDVHCRHCGTRHAPAADAASAAPLLNGTAVAPPWRHLLAVLIDLLVPAALLASAFLPRTQGVGLLLLLLGVVAAGFCLLSNGRSGRWLGGWITRTRTVDTLTATPLGTPALLARIVTRAGRGLSCIDLLDGRDPLRAVFVPLAPLAIATAERAARTELPQSALPPAAVPAAAAATPQEGPLTLVLDSGQRVSLSGGLLIGRNPSNAVGSIQHELLALPDLSRTLSKTHALIEWSGGEIWVTDLGSTNGTTLLGTAETEAMGEALPAGIRTPVPERWMLALGDRSLSFVKPMRGAA</sequence>
<protein>
    <submittedName>
        <fullName evidence="4">FHA domain-containing protein</fullName>
    </submittedName>
</protein>
<name>A0A4Q8AIB9_9MICO</name>
<dbReference type="Proteomes" id="UP000291483">
    <property type="component" value="Unassembled WGS sequence"/>
</dbReference>
<organism evidence="4 5">
    <name type="scientific">Microterricola gilva</name>
    <dbReference type="NCBI Taxonomy" id="393267"/>
    <lineage>
        <taxon>Bacteria</taxon>
        <taxon>Bacillati</taxon>
        <taxon>Actinomycetota</taxon>
        <taxon>Actinomycetes</taxon>
        <taxon>Micrococcales</taxon>
        <taxon>Microbacteriaceae</taxon>
        <taxon>Microterricola</taxon>
    </lineage>
</organism>
<evidence type="ECO:0000313" key="4">
    <source>
        <dbReference type="EMBL" id="RZU64128.1"/>
    </source>
</evidence>
<evidence type="ECO:0000313" key="5">
    <source>
        <dbReference type="Proteomes" id="UP000291483"/>
    </source>
</evidence>
<comment type="caution">
    <text evidence="4">The sequence shown here is derived from an EMBL/GenBank/DDBJ whole genome shotgun (WGS) entry which is preliminary data.</text>
</comment>
<accession>A0A4Q8AIB9</accession>
<evidence type="ECO:0000256" key="2">
    <source>
        <dbReference type="SAM" id="Phobius"/>
    </source>
</evidence>
<dbReference type="PROSITE" id="PS50006">
    <property type="entry name" value="FHA_DOMAIN"/>
    <property type="match status" value="1"/>
</dbReference>
<feature type="domain" description="FHA" evidence="3">
    <location>
        <begin position="217"/>
        <end position="276"/>
    </location>
</feature>
<gene>
    <name evidence="4" type="ORF">EV379_0422</name>
</gene>
<feature type="transmembrane region" description="Helical" evidence="2">
    <location>
        <begin position="82"/>
        <end position="99"/>
    </location>
</feature>
<dbReference type="AlphaFoldDB" id="A0A4Q8AIB9"/>
<proteinExistence type="predicted"/>
<dbReference type="SUPFAM" id="SSF49879">
    <property type="entry name" value="SMAD/FHA domain"/>
    <property type="match status" value="1"/>
</dbReference>
<dbReference type="RefSeq" id="WP_130504696.1">
    <property type="nucleotide sequence ID" value="NZ_SHLC01000001.1"/>
</dbReference>
<feature type="transmembrane region" description="Helical" evidence="2">
    <location>
        <begin position="57"/>
        <end position="76"/>
    </location>
</feature>
<dbReference type="InterPro" id="IPR008984">
    <property type="entry name" value="SMAD_FHA_dom_sf"/>
</dbReference>
<dbReference type="InterPro" id="IPR000253">
    <property type="entry name" value="FHA_dom"/>
</dbReference>
<keyword evidence="2" id="KW-1133">Transmembrane helix</keyword>
<evidence type="ECO:0000256" key="1">
    <source>
        <dbReference type="ARBA" id="ARBA00022553"/>
    </source>
</evidence>
<dbReference type="EMBL" id="SHLC01000001">
    <property type="protein sequence ID" value="RZU64128.1"/>
    <property type="molecule type" value="Genomic_DNA"/>
</dbReference>
<keyword evidence="5" id="KW-1185">Reference proteome</keyword>
<dbReference type="CDD" id="cd00060">
    <property type="entry name" value="FHA"/>
    <property type="match status" value="1"/>
</dbReference>
<keyword evidence="2" id="KW-0472">Membrane</keyword>
<reference evidence="4 5" key="1">
    <citation type="submission" date="2019-02" db="EMBL/GenBank/DDBJ databases">
        <title>Sequencing the genomes of 1000 actinobacteria strains.</title>
        <authorList>
            <person name="Klenk H.-P."/>
        </authorList>
    </citation>
    <scope>NUCLEOTIDE SEQUENCE [LARGE SCALE GENOMIC DNA]</scope>
    <source>
        <strain evidence="4 5">DSM 18319</strain>
    </source>
</reference>
<dbReference type="Pfam" id="PF00498">
    <property type="entry name" value="FHA"/>
    <property type="match status" value="1"/>
</dbReference>
<dbReference type="Gene3D" id="2.60.200.20">
    <property type="match status" value="1"/>
</dbReference>